<reference evidence="8 9" key="1">
    <citation type="journal article" date="2021" name="Elife">
        <title>Chloroplast acquisition without the gene transfer in kleptoplastic sea slugs, Plakobranchus ocellatus.</title>
        <authorList>
            <person name="Maeda T."/>
            <person name="Takahashi S."/>
            <person name="Yoshida T."/>
            <person name="Shimamura S."/>
            <person name="Takaki Y."/>
            <person name="Nagai Y."/>
            <person name="Toyoda A."/>
            <person name="Suzuki Y."/>
            <person name="Arimoto A."/>
            <person name="Ishii H."/>
            <person name="Satoh N."/>
            <person name="Nishiyama T."/>
            <person name="Hasebe M."/>
            <person name="Maruyama T."/>
            <person name="Minagawa J."/>
            <person name="Obokata J."/>
            <person name="Shigenobu S."/>
        </authorList>
    </citation>
    <scope>NUCLEOTIDE SEQUENCE [LARGE SCALE GENOMIC DNA]</scope>
</reference>
<dbReference type="InterPro" id="IPR038900">
    <property type="entry name" value="TMC"/>
</dbReference>
<dbReference type="InterPro" id="IPR012496">
    <property type="entry name" value="TMC_dom"/>
</dbReference>
<feature type="transmembrane region" description="Helical" evidence="6">
    <location>
        <begin position="84"/>
        <end position="102"/>
    </location>
</feature>
<evidence type="ECO:0000259" key="7">
    <source>
        <dbReference type="Pfam" id="PF07810"/>
    </source>
</evidence>
<evidence type="ECO:0000256" key="5">
    <source>
        <dbReference type="ARBA" id="ARBA00023136"/>
    </source>
</evidence>
<feature type="transmembrane region" description="Helical" evidence="6">
    <location>
        <begin position="199"/>
        <end position="223"/>
    </location>
</feature>
<organism evidence="8 9">
    <name type="scientific">Elysia marginata</name>
    <dbReference type="NCBI Taxonomy" id="1093978"/>
    <lineage>
        <taxon>Eukaryota</taxon>
        <taxon>Metazoa</taxon>
        <taxon>Spiralia</taxon>
        <taxon>Lophotrochozoa</taxon>
        <taxon>Mollusca</taxon>
        <taxon>Gastropoda</taxon>
        <taxon>Heterobranchia</taxon>
        <taxon>Euthyneura</taxon>
        <taxon>Panpulmonata</taxon>
        <taxon>Sacoglossa</taxon>
        <taxon>Placobranchoidea</taxon>
        <taxon>Plakobranchidae</taxon>
        <taxon>Elysia</taxon>
    </lineage>
</organism>
<gene>
    <name evidence="8" type="ORF">ElyMa_005974000</name>
</gene>
<feature type="transmembrane region" description="Helical" evidence="6">
    <location>
        <begin position="141"/>
        <end position="161"/>
    </location>
</feature>
<feature type="transmembrane region" description="Helical" evidence="6">
    <location>
        <begin position="108"/>
        <end position="129"/>
    </location>
</feature>
<comment type="similarity">
    <text evidence="2">Belongs to the TMC family.</text>
</comment>
<evidence type="ECO:0000256" key="1">
    <source>
        <dbReference type="ARBA" id="ARBA00004141"/>
    </source>
</evidence>
<accession>A0AAV4GEE3</accession>
<keyword evidence="3 6" id="KW-0812">Transmembrane</keyword>
<keyword evidence="4 6" id="KW-1133">Transmembrane helix</keyword>
<name>A0AAV4GEE3_9GAST</name>
<comment type="caution">
    <text evidence="8">The sequence shown here is derived from an EMBL/GenBank/DDBJ whole genome shotgun (WGS) entry which is preliminary data.</text>
</comment>
<evidence type="ECO:0000313" key="8">
    <source>
        <dbReference type="EMBL" id="GFR83373.1"/>
    </source>
</evidence>
<keyword evidence="5 6" id="KW-0472">Membrane</keyword>
<keyword evidence="9" id="KW-1185">Reference proteome</keyword>
<dbReference type="AlphaFoldDB" id="A0AAV4GEE3"/>
<feature type="domain" description="TMC" evidence="7">
    <location>
        <begin position="31"/>
        <end position="138"/>
    </location>
</feature>
<evidence type="ECO:0000313" key="9">
    <source>
        <dbReference type="Proteomes" id="UP000762676"/>
    </source>
</evidence>
<comment type="subcellular location">
    <subcellularLocation>
        <location evidence="1">Membrane</location>
        <topology evidence="1">Multi-pass membrane protein</topology>
    </subcellularLocation>
</comment>
<proteinExistence type="inferred from homology"/>
<dbReference type="Proteomes" id="UP000762676">
    <property type="component" value="Unassembled WGS sequence"/>
</dbReference>
<evidence type="ECO:0000256" key="6">
    <source>
        <dbReference type="SAM" id="Phobius"/>
    </source>
</evidence>
<dbReference type="PANTHER" id="PTHR23302">
    <property type="entry name" value="TRANSMEMBRANE CHANNEL-RELATED"/>
    <property type="match status" value="1"/>
</dbReference>
<protein>
    <submittedName>
        <fullName evidence="8">Transmembrane channel-like protein</fullName>
    </submittedName>
</protein>
<dbReference type="PANTHER" id="PTHR23302:SF24">
    <property type="entry name" value="TMC DOMAIN-CONTAINING PROTEIN"/>
    <property type="match status" value="1"/>
</dbReference>
<dbReference type="GO" id="GO:0005886">
    <property type="term" value="C:plasma membrane"/>
    <property type="evidence" value="ECO:0007669"/>
    <property type="project" value="InterPro"/>
</dbReference>
<dbReference type="GO" id="GO:0008381">
    <property type="term" value="F:mechanosensitive monoatomic ion channel activity"/>
    <property type="evidence" value="ECO:0007669"/>
    <property type="project" value="TreeGrafter"/>
</dbReference>
<evidence type="ECO:0000256" key="3">
    <source>
        <dbReference type="ARBA" id="ARBA00022692"/>
    </source>
</evidence>
<dbReference type="Pfam" id="PF07810">
    <property type="entry name" value="TMC"/>
    <property type="match status" value="1"/>
</dbReference>
<dbReference type="EMBL" id="BMAT01011997">
    <property type="protein sequence ID" value="GFR83373.1"/>
    <property type="molecule type" value="Genomic_DNA"/>
</dbReference>
<sequence length="261" mass="29938">METMCAREIKFRNCVTEELQLERVEEPRFCCWENKVGQQILQLVFLDLISQIFIRLGKTLALALFVKHCKSDKLGKPSFQVSRLYLDLVYGQCLVWLGLYFMPTLSLLVAIGQVIIFYLTYWISLTCCAPPVNIFRASRSGTFNLFVLAASLFICMMPMAIGVMELEPSASCGPYKPDLRVYDTLVEKIGRLPGWLSDAVHFISTPAFVLPVVIVLLFLVCYYRAKSVTHKEEADLLRDYLSYTRKVEMRRIVAFNRDNKG</sequence>
<evidence type="ECO:0000256" key="4">
    <source>
        <dbReference type="ARBA" id="ARBA00022989"/>
    </source>
</evidence>
<evidence type="ECO:0000256" key="2">
    <source>
        <dbReference type="ARBA" id="ARBA00006510"/>
    </source>
</evidence>